<reference evidence="3" key="1">
    <citation type="journal article" date="2019" name="Int. J. Syst. Evol. Microbiol.">
        <title>The Global Catalogue of Microorganisms (GCM) 10K type strain sequencing project: providing services to taxonomists for standard genome sequencing and annotation.</title>
        <authorList>
            <consortium name="The Broad Institute Genomics Platform"/>
            <consortium name="The Broad Institute Genome Sequencing Center for Infectious Disease"/>
            <person name="Wu L."/>
            <person name="Ma J."/>
        </authorList>
    </citation>
    <scope>NUCLEOTIDE SEQUENCE [LARGE SCALE GENOMIC DNA]</scope>
    <source>
        <strain evidence="3">JCM 17111</strain>
    </source>
</reference>
<sequence length="95" mass="10344">MKVFLGNIQDSIVVQDTAKTIKAAKILPAAKINSEEGAIIPKEAMSMIKLVPSTPLKQKEDTPVLTYVLLGVVLVTVFILGRIVLKKIKASRETK</sequence>
<keyword evidence="1" id="KW-0472">Membrane</keyword>
<feature type="transmembrane region" description="Helical" evidence="1">
    <location>
        <begin position="64"/>
        <end position="85"/>
    </location>
</feature>
<keyword evidence="1" id="KW-1133">Transmembrane helix</keyword>
<organism evidence="2 3">
    <name type="scientific">Snuella lapsa</name>
    <dbReference type="NCBI Taxonomy" id="870481"/>
    <lineage>
        <taxon>Bacteria</taxon>
        <taxon>Pseudomonadati</taxon>
        <taxon>Bacteroidota</taxon>
        <taxon>Flavobacteriia</taxon>
        <taxon>Flavobacteriales</taxon>
        <taxon>Flavobacteriaceae</taxon>
        <taxon>Snuella</taxon>
    </lineage>
</organism>
<name>A0ABP6WT79_9FLAO</name>
<keyword evidence="3" id="KW-1185">Reference proteome</keyword>
<protein>
    <recommendedName>
        <fullName evidence="4">LPXTG cell wall anchor domain-containing protein</fullName>
    </recommendedName>
</protein>
<proteinExistence type="predicted"/>
<keyword evidence="1" id="KW-0812">Transmembrane</keyword>
<dbReference type="RefSeq" id="WP_345004109.1">
    <property type="nucleotide sequence ID" value="NZ_BAABCY010000015.1"/>
</dbReference>
<dbReference type="Proteomes" id="UP001500954">
    <property type="component" value="Unassembled WGS sequence"/>
</dbReference>
<accession>A0ABP6WT79</accession>
<evidence type="ECO:0000313" key="2">
    <source>
        <dbReference type="EMBL" id="GAA3556000.1"/>
    </source>
</evidence>
<evidence type="ECO:0000256" key="1">
    <source>
        <dbReference type="SAM" id="Phobius"/>
    </source>
</evidence>
<gene>
    <name evidence="2" type="ORF">GCM10022395_04180</name>
</gene>
<evidence type="ECO:0008006" key="4">
    <source>
        <dbReference type="Google" id="ProtNLM"/>
    </source>
</evidence>
<dbReference type="EMBL" id="BAABCY010000015">
    <property type="protein sequence ID" value="GAA3556000.1"/>
    <property type="molecule type" value="Genomic_DNA"/>
</dbReference>
<evidence type="ECO:0000313" key="3">
    <source>
        <dbReference type="Proteomes" id="UP001500954"/>
    </source>
</evidence>
<comment type="caution">
    <text evidence="2">The sequence shown here is derived from an EMBL/GenBank/DDBJ whole genome shotgun (WGS) entry which is preliminary data.</text>
</comment>